<accession>A0A175Y4G8</accession>
<dbReference type="AlphaFoldDB" id="A0A175Y4G8"/>
<name>A0A175Y4G8_9SPHN</name>
<dbReference type="Pfam" id="PF23840">
    <property type="entry name" value="Phage_tail_terminator"/>
    <property type="match status" value="1"/>
</dbReference>
<organism evidence="1 2">
    <name type="scientific">Sphingomonas melonis TY</name>
    <dbReference type="NCBI Taxonomy" id="621456"/>
    <lineage>
        <taxon>Bacteria</taxon>
        <taxon>Pseudomonadati</taxon>
        <taxon>Pseudomonadota</taxon>
        <taxon>Alphaproteobacteria</taxon>
        <taxon>Sphingomonadales</taxon>
        <taxon>Sphingomonadaceae</taxon>
        <taxon>Sphingomonas</taxon>
    </lineage>
</organism>
<dbReference type="Proteomes" id="UP000078460">
    <property type="component" value="Unassembled WGS sequence"/>
</dbReference>
<dbReference type="STRING" id="621456.BJP26_03350"/>
<gene>
    <name evidence="1" type="ORF">AVM11_03480</name>
</gene>
<dbReference type="OrthoDB" id="7596474at2"/>
<keyword evidence="2" id="KW-1185">Reference proteome</keyword>
<dbReference type="RefSeq" id="WP_017980563.1">
    <property type="nucleotide sequence ID" value="NZ_CP017578.1"/>
</dbReference>
<sequence>MHLSLTPIVERLRAAGFRQVEGVLELAGKPDEPRVVPALFVVPTGERAGASTNDVGRNQPVDVGFSVFVAVDGARRNAAGISEELTVQVRAVKDAVVGWTHPDAARACAYSGGRLASAAGSRVSWEVRFTTRYHERRTS</sequence>
<reference evidence="1" key="1">
    <citation type="submission" date="2016-03" db="EMBL/GenBank/DDBJ databases">
        <title>Sphingomonas melonis TY, whole genome shotgun sequencing.</title>
        <authorList>
            <person name="Wang H."/>
            <person name="Zhu P."/>
        </authorList>
    </citation>
    <scope>NUCLEOTIDE SEQUENCE [LARGE SCALE GENOMIC DNA]</scope>
    <source>
        <strain evidence="1">TY</strain>
    </source>
</reference>
<evidence type="ECO:0000313" key="2">
    <source>
        <dbReference type="Proteomes" id="UP000078460"/>
    </source>
</evidence>
<dbReference type="EMBL" id="LQCK02000012">
    <property type="protein sequence ID" value="KZB95349.1"/>
    <property type="molecule type" value="Genomic_DNA"/>
</dbReference>
<proteinExistence type="predicted"/>
<protein>
    <submittedName>
        <fullName evidence="1">Uncharacterized protein</fullName>
    </submittedName>
</protein>
<evidence type="ECO:0000313" key="1">
    <source>
        <dbReference type="EMBL" id="KZB95349.1"/>
    </source>
</evidence>
<dbReference type="InterPro" id="IPR056912">
    <property type="entry name" value="Phage_JBD30_tail_term-like"/>
</dbReference>
<comment type="caution">
    <text evidence="1">The sequence shown here is derived from an EMBL/GenBank/DDBJ whole genome shotgun (WGS) entry which is preliminary data.</text>
</comment>
<dbReference type="GeneID" id="93797022"/>
<dbReference type="KEGG" id="smy:BJP26_03350"/>